<name>A0A0F6W7A6_9BACT</name>
<sequence length="199" mass="21030">MHPTTEPPAHIKAHEETIRAKALAYPSTHEDRPWDHAAFKVKNKTFCFLVADATGLSLSVKLPESNNVALMLPFAQPTGYGLGKSGWVSAKFGVDDDVPIPMILDWLDESYRAVAPKTLVKALANGAVATAPAKSTPTLPTKTTAKKAPAKKPTGKAPSAPRTTPAGEASAKKAPTKKTAAKKTVTKTTPAKKTGAKKR</sequence>
<dbReference type="OrthoDB" id="8479417at2"/>
<dbReference type="RefSeq" id="WP_053236370.1">
    <property type="nucleotide sequence ID" value="NZ_CP011125.1"/>
</dbReference>
<gene>
    <name evidence="2" type="ORF">DB32_006461</name>
</gene>
<dbReference type="STRING" id="927083.DB32_006461"/>
<evidence type="ECO:0000313" key="3">
    <source>
        <dbReference type="Proteomes" id="UP000034883"/>
    </source>
</evidence>
<proteinExistence type="predicted"/>
<feature type="compositionally biased region" description="Basic residues" evidence="1">
    <location>
        <begin position="174"/>
        <end position="185"/>
    </location>
</feature>
<feature type="compositionally biased region" description="Low complexity" evidence="1">
    <location>
        <begin position="130"/>
        <end position="143"/>
    </location>
</feature>
<feature type="region of interest" description="Disordered" evidence="1">
    <location>
        <begin position="130"/>
        <end position="199"/>
    </location>
</feature>
<dbReference type="SUPFAM" id="SSF142906">
    <property type="entry name" value="YjbR-like"/>
    <property type="match status" value="1"/>
</dbReference>
<dbReference type="Proteomes" id="UP000034883">
    <property type="component" value="Chromosome"/>
</dbReference>
<keyword evidence="3" id="KW-1185">Reference proteome</keyword>
<dbReference type="InterPro" id="IPR058532">
    <property type="entry name" value="YjbR/MT2646/Rv2570-like"/>
</dbReference>
<evidence type="ECO:0000256" key="1">
    <source>
        <dbReference type="SAM" id="MobiDB-lite"/>
    </source>
</evidence>
<accession>A0A0F6W7A6</accession>
<dbReference type="KEGG" id="samy:DB32_006461"/>
<dbReference type="InterPro" id="IPR038056">
    <property type="entry name" value="YjbR-like_sf"/>
</dbReference>
<evidence type="ECO:0000313" key="2">
    <source>
        <dbReference type="EMBL" id="AKF09312.1"/>
    </source>
</evidence>
<organism evidence="2 3">
    <name type="scientific">Sandaracinus amylolyticus</name>
    <dbReference type="NCBI Taxonomy" id="927083"/>
    <lineage>
        <taxon>Bacteria</taxon>
        <taxon>Pseudomonadati</taxon>
        <taxon>Myxococcota</taxon>
        <taxon>Polyangia</taxon>
        <taxon>Polyangiales</taxon>
        <taxon>Sandaracinaceae</taxon>
        <taxon>Sandaracinus</taxon>
    </lineage>
</organism>
<protein>
    <submittedName>
        <fullName evidence="2">DifB protein</fullName>
    </submittedName>
</protein>
<dbReference type="Pfam" id="PF04237">
    <property type="entry name" value="YjbR"/>
    <property type="match status" value="1"/>
</dbReference>
<dbReference type="EMBL" id="CP011125">
    <property type="protein sequence ID" value="AKF09312.1"/>
    <property type="molecule type" value="Genomic_DNA"/>
</dbReference>
<reference evidence="2 3" key="1">
    <citation type="submission" date="2015-03" db="EMBL/GenBank/DDBJ databases">
        <title>Genome assembly of Sandaracinus amylolyticus DSM 53668.</title>
        <authorList>
            <person name="Sharma G."/>
            <person name="Subramanian S."/>
        </authorList>
    </citation>
    <scope>NUCLEOTIDE SEQUENCE [LARGE SCALE GENOMIC DNA]</scope>
    <source>
        <strain evidence="2 3">DSM 53668</strain>
    </source>
</reference>
<dbReference type="AlphaFoldDB" id="A0A0F6W7A6"/>
<dbReference type="Gene3D" id="3.90.1150.30">
    <property type="match status" value="1"/>
</dbReference>
<feature type="compositionally biased region" description="Basic residues" evidence="1">
    <location>
        <begin position="144"/>
        <end position="154"/>
    </location>
</feature>